<dbReference type="Proteomes" id="UP000830116">
    <property type="component" value="Chromosome"/>
</dbReference>
<dbReference type="InterPro" id="IPR020848">
    <property type="entry name" value="AP_endonuclease_F1_CS"/>
</dbReference>
<dbReference type="RefSeq" id="WP_243536922.1">
    <property type="nucleotide sequence ID" value="NZ_CP093442.1"/>
</dbReference>
<dbReference type="InterPro" id="IPR004808">
    <property type="entry name" value="AP_endonuc_1"/>
</dbReference>
<dbReference type="Pfam" id="PF03372">
    <property type="entry name" value="Exo_endo_phos"/>
    <property type="match status" value="1"/>
</dbReference>
<name>A0ABY4CB58_9BACT</name>
<protein>
    <submittedName>
        <fullName evidence="8">Exodeoxyribonuclease III</fullName>
    </submittedName>
</protein>
<dbReference type="SUPFAM" id="SSF56219">
    <property type="entry name" value="DNase I-like"/>
    <property type="match status" value="1"/>
</dbReference>
<keyword evidence="6" id="KW-0460">Magnesium</keyword>
<evidence type="ECO:0000256" key="3">
    <source>
        <dbReference type="ARBA" id="ARBA00007092"/>
    </source>
</evidence>
<keyword evidence="4" id="KW-0479">Metal-binding</keyword>
<evidence type="ECO:0000259" key="7">
    <source>
        <dbReference type="Pfam" id="PF03372"/>
    </source>
</evidence>
<keyword evidence="5" id="KW-0378">Hydrolase</keyword>
<sequence>MKIVSWNVNGIRACYKKGLMDFVNREKPDIFCVQETKAHIDQVEDEARKLAWEYSYWSSAIKKGYSGVATFTHVEPKAVQYHFNSIPDYESEGRIVMSDHGPFDLYNIYFPNGGSGEERHLFKQKFLKDLYAHLKEKLQTGREVVVVGDYNVAHESIDVYDPIRMSKVSGFFPEERAWFDDFVDLGFIDTFRHLKPTEAKRYSWWDYRTLARVSNRGWRIDYICISKGLEKYLSSADILDQVEGSDHCPVVATLDL</sequence>
<organism evidence="8 9">
    <name type="scientific">Bdellovibrio reynosensis</name>
    <dbReference type="NCBI Taxonomy" id="2835041"/>
    <lineage>
        <taxon>Bacteria</taxon>
        <taxon>Pseudomonadati</taxon>
        <taxon>Bdellovibrionota</taxon>
        <taxon>Bdellovibrionia</taxon>
        <taxon>Bdellovibrionales</taxon>
        <taxon>Pseudobdellovibrionaceae</taxon>
        <taxon>Bdellovibrio</taxon>
    </lineage>
</organism>
<keyword evidence="9" id="KW-1185">Reference proteome</keyword>
<dbReference type="PROSITE" id="PS51435">
    <property type="entry name" value="AP_NUCLEASE_F1_4"/>
    <property type="match status" value="1"/>
</dbReference>
<dbReference type="PANTHER" id="PTHR22748">
    <property type="entry name" value="AP ENDONUCLEASE"/>
    <property type="match status" value="1"/>
</dbReference>
<dbReference type="InterPro" id="IPR005135">
    <property type="entry name" value="Endo/exonuclease/phosphatase"/>
</dbReference>
<dbReference type="PROSITE" id="PS00727">
    <property type="entry name" value="AP_NUCLEASE_F1_2"/>
    <property type="match status" value="1"/>
</dbReference>
<evidence type="ECO:0000313" key="8">
    <source>
        <dbReference type="EMBL" id="UOF00748.1"/>
    </source>
</evidence>
<comment type="similarity">
    <text evidence="3">Belongs to the DNA repair enzymes AP/ExoA family.</text>
</comment>
<dbReference type="PROSITE" id="PS00726">
    <property type="entry name" value="AP_NUCLEASE_F1_1"/>
    <property type="match status" value="1"/>
</dbReference>
<evidence type="ECO:0000256" key="5">
    <source>
        <dbReference type="ARBA" id="ARBA00022801"/>
    </source>
</evidence>
<dbReference type="InterPro" id="IPR036691">
    <property type="entry name" value="Endo/exonu/phosph_ase_sf"/>
</dbReference>
<feature type="domain" description="Endonuclease/exonuclease/phosphatase" evidence="7">
    <location>
        <begin position="4"/>
        <end position="247"/>
    </location>
</feature>
<evidence type="ECO:0000256" key="1">
    <source>
        <dbReference type="ARBA" id="ARBA00001936"/>
    </source>
</evidence>
<accession>A0ABY4CB58</accession>
<gene>
    <name evidence="8" type="ORF">MNR06_13680</name>
</gene>
<evidence type="ECO:0000313" key="9">
    <source>
        <dbReference type="Proteomes" id="UP000830116"/>
    </source>
</evidence>
<evidence type="ECO:0000256" key="6">
    <source>
        <dbReference type="ARBA" id="ARBA00022842"/>
    </source>
</evidence>
<reference evidence="8" key="1">
    <citation type="submission" date="2022-03" db="EMBL/GenBank/DDBJ databases">
        <title>Genome Identification and Characterization of new species Bdellovibrio reynosense LBG001 sp. nov. from a Mexico soil sample.</title>
        <authorList>
            <person name="Camilli A."/>
            <person name="Ajao Y."/>
            <person name="Guo X."/>
        </authorList>
    </citation>
    <scope>NUCLEOTIDE SEQUENCE</scope>
    <source>
        <strain evidence="8">LBG001</strain>
    </source>
</reference>
<dbReference type="PANTHER" id="PTHR22748:SF4">
    <property type="entry name" value="DNA-(APURINIC OR APYRIMIDINIC SITE) ENDONUCLEASE 2"/>
    <property type="match status" value="1"/>
</dbReference>
<dbReference type="Gene3D" id="3.60.10.10">
    <property type="entry name" value="Endonuclease/exonuclease/phosphatase"/>
    <property type="match status" value="1"/>
</dbReference>
<proteinExistence type="inferred from homology"/>
<comment type="cofactor">
    <cofactor evidence="1">
        <name>Mn(2+)</name>
        <dbReference type="ChEBI" id="CHEBI:29035"/>
    </cofactor>
</comment>
<dbReference type="EMBL" id="CP093442">
    <property type="protein sequence ID" value="UOF00748.1"/>
    <property type="molecule type" value="Genomic_DNA"/>
</dbReference>
<dbReference type="NCBIfam" id="TIGR00195">
    <property type="entry name" value="exoDNase_III"/>
    <property type="match status" value="1"/>
</dbReference>
<dbReference type="InterPro" id="IPR020847">
    <property type="entry name" value="AP_endonuclease_F1_BS"/>
</dbReference>
<dbReference type="NCBIfam" id="TIGR00633">
    <property type="entry name" value="xth"/>
    <property type="match status" value="1"/>
</dbReference>
<comment type="cofactor">
    <cofactor evidence="2">
        <name>Mg(2+)</name>
        <dbReference type="ChEBI" id="CHEBI:18420"/>
    </cofactor>
</comment>
<evidence type="ECO:0000256" key="2">
    <source>
        <dbReference type="ARBA" id="ARBA00001946"/>
    </source>
</evidence>
<evidence type="ECO:0000256" key="4">
    <source>
        <dbReference type="ARBA" id="ARBA00022723"/>
    </source>
</evidence>